<dbReference type="EMBL" id="JAFNEN010000901">
    <property type="protein sequence ID" value="KAG8176268.1"/>
    <property type="molecule type" value="Genomic_DNA"/>
</dbReference>
<organism evidence="3 4">
    <name type="scientific">Oedothorax gibbosus</name>
    <dbReference type="NCBI Taxonomy" id="931172"/>
    <lineage>
        <taxon>Eukaryota</taxon>
        <taxon>Metazoa</taxon>
        <taxon>Ecdysozoa</taxon>
        <taxon>Arthropoda</taxon>
        <taxon>Chelicerata</taxon>
        <taxon>Arachnida</taxon>
        <taxon>Araneae</taxon>
        <taxon>Araneomorphae</taxon>
        <taxon>Entelegynae</taxon>
        <taxon>Araneoidea</taxon>
        <taxon>Linyphiidae</taxon>
        <taxon>Erigoninae</taxon>
        <taxon>Oedothorax</taxon>
    </lineage>
</organism>
<evidence type="ECO:0000313" key="4">
    <source>
        <dbReference type="Proteomes" id="UP000827092"/>
    </source>
</evidence>
<sequence length="147" mass="16355">MPQSAGLGFDRYGSEAGVRGLVRSSAPETYGPGYRYSGQPQLLDTINSAESSSVSSNKDGKEKKNPDNDCKVCKQRRESKKIATRKYRAKAKQIRKDTKRRVAYLDSENDVLRKRIELMSKNFIVHNNLLGFVAEPQVSSSSSSGLH</sequence>
<dbReference type="SUPFAM" id="SSF57959">
    <property type="entry name" value="Leucine zipper domain"/>
    <property type="match status" value="1"/>
</dbReference>
<dbReference type="Pfam" id="PF07716">
    <property type="entry name" value="bZIP_2"/>
    <property type="match status" value="1"/>
</dbReference>
<feature type="compositionally biased region" description="Basic and acidic residues" evidence="1">
    <location>
        <begin position="58"/>
        <end position="76"/>
    </location>
</feature>
<keyword evidence="4" id="KW-1185">Reference proteome</keyword>
<feature type="domain" description="BZIP" evidence="2">
    <location>
        <begin position="74"/>
        <end position="121"/>
    </location>
</feature>
<dbReference type="Proteomes" id="UP000827092">
    <property type="component" value="Unassembled WGS sequence"/>
</dbReference>
<dbReference type="Gene3D" id="1.20.5.170">
    <property type="match status" value="1"/>
</dbReference>
<dbReference type="PANTHER" id="PTHR23334:SF20">
    <property type="entry name" value="BASIC LEUCINE ZIPPER 24"/>
    <property type="match status" value="1"/>
</dbReference>
<feature type="compositionally biased region" description="Polar residues" evidence="1">
    <location>
        <begin position="38"/>
        <end position="47"/>
    </location>
</feature>
<dbReference type="InterPro" id="IPR046347">
    <property type="entry name" value="bZIP_sf"/>
</dbReference>
<dbReference type="InterPro" id="IPR004827">
    <property type="entry name" value="bZIP"/>
</dbReference>
<proteinExistence type="predicted"/>
<dbReference type="GO" id="GO:0000981">
    <property type="term" value="F:DNA-binding transcription factor activity, RNA polymerase II-specific"/>
    <property type="evidence" value="ECO:0007669"/>
    <property type="project" value="TreeGrafter"/>
</dbReference>
<name>A0AAV6TX60_9ARAC</name>
<dbReference type="AlphaFoldDB" id="A0AAV6TX60"/>
<dbReference type="InterPro" id="IPR031106">
    <property type="entry name" value="C/EBP"/>
</dbReference>
<dbReference type="PANTHER" id="PTHR23334">
    <property type="entry name" value="CCAAT/ENHANCER BINDING PROTEIN"/>
    <property type="match status" value="1"/>
</dbReference>
<dbReference type="GO" id="GO:0006351">
    <property type="term" value="P:DNA-templated transcription"/>
    <property type="evidence" value="ECO:0007669"/>
    <property type="project" value="InterPro"/>
</dbReference>
<protein>
    <recommendedName>
        <fullName evidence="2">BZIP domain-containing protein</fullName>
    </recommendedName>
</protein>
<evidence type="ECO:0000259" key="2">
    <source>
        <dbReference type="Pfam" id="PF07716"/>
    </source>
</evidence>
<evidence type="ECO:0000256" key="1">
    <source>
        <dbReference type="SAM" id="MobiDB-lite"/>
    </source>
</evidence>
<comment type="caution">
    <text evidence="3">The sequence shown here is derived from an EMBL/GenBank/DDBJ whole genome shotgun (WGS) entry which is preliminary data.</text>
</comment>
<accession>A0AAV6TX60</accession>
<gene>
    <name evidence="3" type="ORF">JTE90_012419</name>
</gene>
<reference evidence="3 4" key="1">
    <citation type="journal article" date="2022" name="Nat. Ecol. Evol.">
        <title>A masculinizing supergene underlies an exaggerated male reproductive morph in a spider.</title>
        <authorList>
            <person name="Hendrickx F."/>
            <person name="De Corte Z."/>
            <person name="Sonet G."/>
            <person name="Van Belleghem S.M."/>
            <person name="Kostlbacher S."/>
            <person name="Vangestel C."/>
        </authorList>
    </citation>
    <scope>NUCLEOTIDE SEQUENCE [LARGE SCALE GENOMIC DNA]</scope>
    <source>
        <strain evidence="3">W744_W776</strain>
    </source>
</reference>
<dbReference type="GO" id="GO:0000978">
    <property type="term" value="F:RNA polymerase II cis-regulatory region sequence-specific DNA binding"/>
    <property type="evidence" value="ECO:0007669"/>
    <property type="project" value="TreeGrafter"/>
</dbReference>
<evidence type="ECO:0000313" key="3">
    <source>
        <dbReference type="EMBL" id="KAG8176268.1"/>
    </source>
</evidence>
<feature type="region of interest" description="Disordered" evidence="1">
    <location>
        <begin position="18"/>
        <end position="76"/>
    </location>
</feature>